<feature type="transmembrane region" description="Helical" evidence="1">
    <location>
        <begin position="69"/>
        <end position="89"/>
    </location>
</feature>
<dbReference type="InterPro" id="IPR025531">
    <property type="entry name" value="DUF4418"/>
</dbReference>
<evidence type="ECO:0000256" key="1">
    <source>
        <dbReference type="SAM" id="Phobius"/>
    </source>
</evidence>
<dbReference type="RefSeq" id="WP_120177243.1">
    <property type="nucleotide sequence ID" value="NZ_AP018786.1"/>
</dbReference>
<dbReference type="KEGG" id="sutt:SUTMEG_15510"/>
<evidence type="ECO:0000313" key="4">
    <source>
        <dbReference type="Proteomes" id="UP000271003"/>
    </source>
</evidence>
<feature type="chain" id="PRO_5016244052" description="DUF4418 domain-containing protein" evidence="2">
    <location>
        <begin position="22"/>
        <end position="128"/>
    </location>
</feature>
<dbReference type="OrthoDB" id="9156314at2"/>
<gene>
    <name evidence="3" type="ORF">SUTMEG_15510</name>
</gene>
<dbReference type="EMBL" id="AP018786">
    <property type="protein sequence ID" value="BBF23660.1"/>
    <property type="molecule type" value="Genomic_DNA"/>
</dbReference>
<keyword evidence="1" id="KW-0472">Membrane</keyword>
<keyword evidence="2" id="KW-0732">Signal</keyword>
<name>A0A2Z6ICL3_9BURK</name>
<keyword evidence="1" id="KW-1133">Transmembrane helix</keyword>
<keyword evidence="4" id="KW-1185">Reference proteome</keyword>
<keyword evidence="1" id="KW-0812">Transmembrane</keyword>
<organism evidence="3 4">
    <name type="scientific">Sutterella megalosphaeroides</name>
    <dbReference type="NCBI Taxonomy" id="2494234"/>
    <lineage>
        <taxon>Bacteria</taxon>
        <taxon>Pseudomonadati</taxon>
        <taxon>Pseudomonadota</taxon>
        <taxon>Betaproteobacteria</taxon>
        <taxon>Burkholderiales</taxon>
        <taxon>Sutterellaceae</taxon>
        <taxon>Sutterella</taxon>
    </lineage>
</organism>
<dbReference type="Pfam" id="PF14387">
    <property type="entry name" value="DUF4418"/>
    <property type="match status" value="1"/>
</dbReference>
<feature type="signal peptide" evidence="2">
    <location>
        <begin position="1"/>
        <end position="21"/>
    </location>
</feature>
<evidence type="ECO:0000256" key="2">
    <source>
        <dbReference type="SAM" id="SignalP"/>
    </source>
</evidence>
<accession>A0A2Z6ICL3</accession>
<reference evidence="3 4" key="1">
    <citation type="journal article" date="2018" name="Int. J. Syst. Evol. Microbiol.">
        <title>Mesosutterella multiformis gen. nov., sp. nov., a member of the family Sutterellaceae and Sutterella megalosphaeroides sp. nov., isolated from human faeces.</title>
        <authorList>
            <person name="Sakamoto M."/>
            <person name="Ikeyama N."/>
            <person name="Kunihiro T."/>
            <person name="Iino T."/>
            <person name="Yuki M."/>
            <person name="Ohkuma M."/>
        </authorList>
    </citation>
    <scope>NUCLEOTIDE SEQUENCE [LARGE SCALE GENOMIC DNA]</scope>
    <source>
        <strain evidence="3 4">6FBBBH3</strain>
    </source>
</reference>
<evidence type="ECO:0008006" key="5">
    <source>
        <dbReference type="Google" id="ProtNLM"/>
    </source>
</evidence>
<feature type="transmembrane region" description="Helical" evidence="1">
    <location>
        <begin position="104"/>
        <end position="122"/>
    </location>
</feature>
<sequence>MKPAFFSGLLMLVLGALTAFAALVWLPHCAANPPMKCVWMTHAVAAAAGAVAVLGVLMQFADRGVAMGLQIANVVLGLLIIALATVVIGPCPNPLMKCHSTTEGALVIAGAVLAVAALADFWRLSRRR</sequence>
<dbReference type="AlphaFoldDB" id="A0A2Z6ICL3"/>
<dbReference type="Proteomes" id="UP000271003">
    <property type="component" value="Chromosome"/>
</dbReference>
<feature type="transmembrane region" description="Helical" evidence="1">
    <location>
        <begin position="37"/>
        <end position="57"/>
    </location>
</feature>
<evidence type="ECO:0000313" key="3">
    <source>
        <dbReference type="EMBL" id="BBF23660.1"/>
    </source>
</evidence>
<protein>
    <recommendedName>
        <fullName evidence="5">DUF4418 domain-containing protein</fullName>
    </recommendedName>
</protein>
<proteinExistence type="predicted"/>